<reference evidence="3" key="1">
    <citation type="submission" date="2022-11" db="UniProtKB">
        <authorList>
            <consortium name="WormBaseParasite"/>
        </authorList>
    </citation>
    <scope>IDENTIFICATION</scope>
</reference>
<protein>
    <submittedName>
        <fullName evidence="3">Uncharacterized protein</fullName>
    </submittedName>
</protein>
<organism evidence="2 3">
    <name type="scientific">Meloidogyne incognita</name>
    <name type="common">Southern root-knot nematode worm</name>
    <name type="synonym">Oxyuris incognita</name>
    <dbReference type="NCBI Taxonomy" id="6306"/>
    <lineage>
        <taxon>Eukaryota</taxon>
        <taxon>Metazoa</taxon>
        <taxon>Ecdysozoa</taxon>
        <taxon>Nematoda</taxon>
        <taxon>Chromadorea</taxon>
        <taxon>Rhabditida</taxon>
        <taxon>Tylenchina</taxon>
        <taxon>Tylenchomorpha</taxon>
        <taxon>Tylenchoidea</taxon>
        <taxon>Meloidogynidae</taxon>
        <taxon>Meloidogyninae</taxon>
        <taxon>Meloidogyne</taxon>
        <taxon>Meloidogyne incognita group</taxon>
    </lineage>
</organism>
<evidence type="ECO:0000313" key="3">
    <source>
        <dbReference type="WBParaSite" id="Minc3s06979g40573"/>
    </source>
</evidence>
<name>A0A914NJ65_MELIC</name>
<proteinExistence type="predicted"/>
<dbReference type="Proteomes" id="UP000887563">
    <property type="component" value="Unplaced"/>
</dbReference>
<sequence>MFIPENDWIFVVDNENNKIEAKEREEEGNLIEREVVAVDKLEEEINKIIEEEKNLNKKPEKQLLSISTQTDYYQQPQQQNIQQQINNQQQQLNKQIKIIQDWGETNFNINRWICHNAMLYKIFNRR</sequence>
<dbReference type="AlphaFoldDB" id="A0A914NJ65"/>
<evidence type="ECO:0000256" key="1">
    <source>
        <dbReference type="SAM" id="Coils"/>
    </source>
</evidence>
<feature type="coiled-coil region" evidence="1">
    <location>
        <begin position="31"/>
        <end position="98"/>
    </location>
</feature>
<accession>A0A914NJ65</accession>
<evidence type="ECO:0000313" key="2">
    <source>
        <dbReference type="Proteomes" id="UP000887563"/>
    </source>
</evidence>
<dbReference type="WBParaSite" id="Minc3s06979g40573">
    <property type="protein sequence ID" value="Minc3s06979g40573"/>
    <property type="gene ID" value="Minc3s06979g40573"/>
</dbReference>
<keyword evidence="2" id="KW-1185">Reference proteome</keyword>
<keyword evidence="1" id="KW-0175">Coiled coil</keyword>